<evidence type="ECO:0000256" key="2">
    <source>
        <dbReference type="ARBA" id="ARBA00001946"/>
    </source>
</evidence>
<proteinExistence type="inferred from homology"/>
<sequence>MTTFDNPWKTVSSREVYDNPWVNIRHEEVIKPNGEAGIYGVAHFKTHAVAVVPLDANGNIWLVGQYRYPLNEYSWEIPMGGGAFDVDILESAQRELKEETGIIAQEWTYLGRLHTSNSVTDEVGYMYLAEDLEYGESEPDDTEILSVKKVSLTEAVRMVMDSEITDSLSIAAILKVARLKKV</sequence>
<accession>A0ABU5Q5T0</accession>
<dbReference type="Pfam" id="PF00293">
    <property type="entry name" value="NUDIX"/>
    <property type="match status" value="1"/>
</dbReference>
<reference evidence="9 10" key="1">
    <citation type="submission" date="2023-12" db="EMBL/GenBank/DDBJ databases">
        <title>Novel species of the genus Arcicella isolated from rivers.</title>
        <authorList>
            <person name="Lu H."/>
        </authorList>
    </citation>
    <scope>NUCLEOTIDE SEQUENCE [LARGE SCALE GENOMIC DNA]</scope>
    <source>
        <strain evidence="9 10">KCTC 23307</strain>
    </source>
</reference>
<dbReference type="Gene3D" id="3.90.79.10">
    <property type="entry name" value="Nucleoside Triphosphate Pyrophosphohydrolase"/>
    <property type="match status" value="1"/>
</dbReference>
<comment type="caution">
    <text evidence="9">The sequence shown here is derived from an EMBL/GenBank/DDBJ whole genome shotgun (WGS) entry which is preliminary data.</text>
</comment>
<keyword evidence="5 9" id="KW-0378">Hydrolase</keyword>
<evidence type="ECO:0000256" key="7">
    <source>
        <dbReference type="ARBA" id="ARBA00032272"/>
    </source>
</evidence>
<dbReference type="InterPro" id="IPR015797">
    <property type="entry name" value="NUDIX_hydrolase-like_dom_sf"/>
</dbReference>
<evidence type="ECO:0000313" key="10">
    <source>
        <dbReference type="Proteomes" id="UP001302949"/>
    </source>
</evidence>
<evidence type="ECO:0000256" key="1">
    <source>
        <dbReference type="ARBA" id="ARBA00000847"/>
    </source>
</evidence>
<dbReference type="InterPro" id="IPR000086">
    <property type="entry name" value="NUDIX_hydrolase_dom"/>
</dbReference>
<evidence type="ECO:0000256" key="5">
    <source>
        <dbReference type="ARBA" id="ARBA00022801"/>
    </source>
</evidence>
<gene>
    <name evidence="9" type="ORF">VB248_03390</name>
</gene>
<evidence type="ECO:0000259" key="8">
    <source>
        <dbReference type="PROSITE" id="PS51462"/>
    </source>
</evidence>
<evidence type="ECO:0000256" key="6">
    <source>
        <dbReference type="ARBA" id="ARBA00032162"/>
    </source>
</evidence>
<dbReference type="RefSeq" id="WP_323295324.1">
    <property type="nucleotide sequence ID" value="NZ_JAYFUM010000004.1"/>
</dbReference>
<dbReference type="SUPFAM" id="SSF55811">
    <property type="entry name" value="Nudix"/>
    <property type="match status" value="1"/>
</dbReference>
<keyword evidence="10" id="KW-1185">Reference proteome</keyword>
<feature type="domain" description="Nudix hydrolase" evidence="8">
    <location>
        <begin position="44"/>
        <end position="172"/>
    </location>
</feature>
<comment type="catalytic activity">
    <reaction evidence="1">
        <text>GDP-alpha-D-mannose + H2O = alpha-D-mannose 1-phosphate + GMP + 2 H(+)</text>
        <dbReference type="Rhea" id="RHEA:27978"/>
        <dbReference type="ChEBI" id="CHEBI:15377"/>
        <dbReference type="ChEBI" id="CHEBI:15378"/>
        <dbReference type="ChEBI" id="CHEBI:57527"/>
        <dbReference type="ChEBI" id="CHEBI:58115"/>
        <dbReference type="ChEBI" id="CHEBI:58409"/>
    </reaction>
</comment>
<dbReference type="PANTHER" id="PTHR11839">
    <property type="entry name" value="UDP/ADP-SUGAR PYROPHOSPHATASE"/>
    <property type="match status" value="1"/>
</dbReference>
<comment type="cofactor">
    <cofactor evidence="2">
        <name>Mg(2+)</name>
        <dbReference type="ChEBI" id="CHEBI:18420"/>
    </cofactor>
</comment>
<dbReference type="PANTHER" id="PTHR11839:SF18">
    <property type="entry name" value="NUDIX HYDROLASE DOMAIN-CONTAINING PROTEIN"/>
    <property type="match status" value="1"/>
</dbReference>
<evidence type="ECO:0000313" key="9">
    <source>
        <dbReference type="EMBL" id="MEA5138156.1"/>
    </source>
</evidence>
<evidence type="ECO:0000256" key="3">
    <source>
        <dbReference type="ARBA" id="ARBA00007275"/>
    </source>
</evidence>
<dbReference type="Proteomes" id="UP001302949">
    <property type="component" value="Unassembled WGS sequence"/>
</dbReference>
<name>A0ABU5Q5T0_9BACT</name>
<organism evidence="9 10">
    <name type="scientific">Arcicella rigui</name>
    <dbReference type="NCBI Taxonomy" id="797020"/>
    <lineage>
        <taxon>Bacteria</taxon>
        <taxon>Pseudomonadati</taxon>
        <taxon>Bacteroidota</taxon>
        <taxon>Cytophagia</taxon>
        <taxon>Cytophagales</taxon>
        <taxon>Flectobacillaceae</taxon>
        <taxon>Arcicella</taxon>
    </lineage>
</organism>
<comment type="similarity">
    <text evidence="3">Belongs to the Nudix hydrolase family. NudK subfamily.</text>
</comment>
<dbReference type="PROSITE" id="PS51462">
    <property type="entry name" value="NUDIX"/>
    <property type="match status" value="1"/>
</dbReference>
<dbReference type="EMBL" id="JAYFUM010000004">
    <property type="protein sequence ID" value="MEA5138156.1"/>
    <property type="molecule type" value="Genomic_DNA"/>
</dbReference>
<dbReference type="CDD" id="cd24161">
    <property type="entry name" value="NUDIX_ADPRase_Ndx2"/>
    <property type="match status" value="1"/>
</dbReference>
<protein>
    <recommendedName>
        <fullName evidence="4">GDP-mannose pyrophosphatase</fullName>
    </recommendedName>
    <alternativeName>
        <fullName evidence="6">GDP-mannose hydrolase</fullName>
    </alternativeName>
    <alternativeName>
        <fullName evidence="7">GDPMK</fullName>
    </alternativeName>
</protein>
<dbReference type="GO" id="GO:0016787">
    <property type="term" value="F:hydrolase activity"/>
    <property type="evidence" value="ECO:0007669"/>
    <property type="project" value="UniProtKB-KW"/>
</dbReference>
<evidence type="ECO:0000256" key="4">
    <source>
        <dbReference type="ARBA" id="ARBA00016377"/>
    </source>
</evidence>